<dbReference type="Gene3D" id="3.20.20.70">
    <property type="entry name" value="Aldolase class I"/>
    <property type="match status" value="1"/>
</dbReference>
<dbReference type="PIRSF" id="PIRSF038992">
    <property type="entry name" value="Aldolase_Ia"/>
    <property type="match status" value="1"/>
</dbReference>
<sequence length="286" mass="30816">MLGMSLGVFFDQEGKLNILSKLRRLNQIFASDGRAVVAALDGFVFSKATTGIDATSARIARLVDAGLDAALVTYGQAQTYEHELTKVTTILRVDASTDVYDPSVPKTAAFFDVNDALKLDAAGIVCMTFPGADSRESESHQMLARLARQAAEWSMPVIAETLPFGYPITSTQSDDPHYIAAAARFSAELGADIIKTRFTGTADDALIVKNASRPVLALGGPKTDTLTYFKFVYHCIEVGARGVAVGRNITQDPNPVGMVAALHALVHENVKPELAFDIYKRQTTND</sequence>
<dbReference type="RefSeq" id="WP_016384179.1">
    <property type="nucleotide sequence ID" value="NZ_CP016355.1"/>
</dbReference>
<dbReference type="PANTHER" id="PTHR47916">
    <property type="entry name" value="FRUCTOSE-BISPHOSPHATE ALDOLASE CLASS 1"/>
    <property type="match status" value="1"/>
</dbReference>
<gene>
    <name evidence="1" type="ORF">LCAKO_3001</name>
</gene>
<dbReference type="InterPro" id="IPR002915">
    <property type="entry name" value="DeoC/FbaB/LacD_aldolase"/>
</dbReference>
<dbReference type="GO" id="GO:0004332">
    <property type="term" value="F:fructose-bisphosphate aldolase activity"/>
    <property type="evidence" value="ECO:0007669"/>
    <property type="project" value="InterPro"/>
</dbReference>
<dbReference type="InterPro" id="IPR013785">
    <property type="entry name" value="Aldolase_TIM"/>
</dbReference>
<dbReference type="PANTHER" id="PTHR47916:SF1">
    <property type="entry name" value="3-HYDROXY-5-PHOSPHONOOXYPENTANE-2,4-DIONE THIOLASE"/>
    <property type="match status" value="1"/>
</dbReference>
<evidence type="ECO:0000313" key="1">
    <source>
        <dbReference type="EMBL" id="QGV19490.1"/>
    </source>
</evidence>
<dbReference type="AlphaFoldDB" id="A0AAP9HK80"/>
<dbReference type="SUPFAM" id="SSF51569">
    <property type="entry name" value="Aldolase"/>
    <property type="match status" value="1"/>
</dbReference>
<proteinExistence type="predicted"/>
<dbReference type="InterPro" id="IPR041720">
    <property type="entry name" value="FbaB-like"/>
</dbReference>
<name>A0AAP9HK80_LACPA</name>
<evidence type="ECO:0000313" key="2">
    <source>
        <dbReference type="Proteomes" id="UP000423274"/>
    </source>
</evidence>
<accession>A0AAP9HK80</accession>
<dbReference type="SMART" id="SM01133">
    <property type="entry name" value="DeoC"/>
    <property type="match status" value="1"/>
</dbReference>
<dbReference type="Pfam" id="PF01791">
    <property type="entry name" value="DeoC"/>
    <property type="match status" value="1"/>
</dbReference>
<dbReference type="Proteomes" id="UP000423274">
    <property type="component" value="Chromosome"/>
</dbReference>
<protein>
    <submittedName>
        <fullName evidence="1">2-amino-3,7-dideoxy-D-threo-hept-6-ulosonate synthase</fullName>
    </submittedName>
</protein>
<reference evidence="1 2" key="1">
    <citation type="submission" date="2017-08" db="EMBL/GenBank/DDBJ databases">
        <title>Genome sequence, comparative genomics and functional analysis of the highly adhesive Lactobacillus paracasei Kobulty strain.</title>
        <authorList>
            <person name="Koryszewska-Baginska A."/>
            <person name="Grynberg M."/>
            <person name="Aleksandrzak-Piekarczyk T."/>
        </authorList>
    </citation>
    <scope>NUCLEOTIDE SEQUENCE [LARGE SCALE GENOMIC DNA]</scope>
    <source>
        <strain evidence="1 2">IBB3423</strain>
    </source>
</reference>
<dbReference type="EMBL" id="CP022954">
    <property type="protein sequence ID" value="QGV19490.1"/>
    <property type="molecule type" value="Genomic_DNA"/>
</dbReference>
<dbReference type="InterPro" id="IPR050456">
    <property type="entry name" value="DeoC/FbaB_aldolase"/>
</dbReference>
<organism evidence="1 2">
    <name type="scientific">Lacticaseibacillus paracasei subsp. paracasei</name>
    <dbReference type="NCBI Taxonomy" id="47714"/>
    <lineage>
        <taxon>Bacteria</taxon>
        <taxon>Bacillati</taxon>
        <taxon>Bacillota</taxon>
        <taxon>Bacilli</taxon>
        <taxon>Lactobacillales</taxon>
        <taxon>Lactobacillaceae</taxon>
        <taxon>Lacticaseibacillus</taxon>
    </lineage>
</organism>